<dbReference type="Gene3D" id="6.10.250.690">
    <property type="match status" value="1"/>
</dbReference>
<evidence type="ECO:0000256" key="1">
    <source>
        <dbReference type="ARBA" id="ARBA00004496"/>
    </source>
</evidence>
<keyword evidence="5" id="KW-0805">Transcription regulation</keyword>
<evidence type="ECO:0000256" key="5">
    <source>
        <dbReference type="ARBA" id="ARBA00023015"/>
    </source>
</evidence>
<evidence type="ECO:0000313" key="13">
    <source>
        <dbReference type="Proteomes" id="UP000541421"/>
    </source>
</evidence>
<keyword evidence="3 8" id="KW-0597">Phosphoprotein</keyword>
<dbReference type="Pfam" id="PF00072">
    <property type="entry name" value="Response_reg"/>
    <property type="match status" value="1"/>
</dbReference>
<dbReference type="GO" id="GO:0005829">
    <property type="term" value="C:cytosol"/>
    <property type="evidence" value="ECO:0007669"/>
    <property type="project" value="TreeGrafter"/>
</dbReference>
<feature type="modified residue" description="4-aspartylphosphate" evidence="8">
    <location>
        <position position="51"/>
    </location>
</feature>
<keyword evidence="7" id="KW-0804">Transcription</keyword>
<evidence type="ECO:0000256" key="3">
    <source>
        <dbReference type="ARBA" id="ARBA00022553"/>
    </source>
</evidence>
<comment type="subcellular location">
    <subcellularLocation>
        <location evidence="1">Cytoplasm</location>
    </subcellularLocation>
</comment>
<evidence type="ECO:0000256" key="6">
    <source>
        <dbReference type="ARBA" id="ARBA00023125"/>
    </source>
</evidence>
<accession>A0A7Y4P6J0</accession>
<keyword evidence="4" id="KW-0902">Two-component regulatory system</keyword>
<dbReference type="Pfam" id="PF00486">
    <property type="entry name" value="Trans_reg_C"/>
    <property type="match status" value="1"/>
</dbReference>
<dbReference type="SUPFAM" id="SSF46894">
    <property type="entry name" value="C-terminal effector domain of the bipartite response regulators"/>
    <property type="match status" value="1"/>
</dbReference>
<evidence type="ECO:0000256" key="9">
    <source>
        <dbReference type="PROSITE-ProRule" id="PRU01091"/>
    </source>
</evidence>
<dbReference type="Proteomes" id="UP000541421">
    <property type="component" value="Unassembled WGS sequence"/>
</dbReference>
<dbReference type="FunFam" id="3.40.50.2300:FF:000002">
    <property type="entry name" value="DNA-binding response regulator PhoP"/>
    <property type="match status" value="1"/>
</dbReference>
<feature type="DNA-binding region" description="OmpR/PhoB-type" evidence="9">
    <location>
        <begin position="124"/>
        <end position="218"/>
    </location>
</feature>
<proteinExistence type="predicted"/>
<dbReference type="GO" id="GO:0006355">
    <property type="term" value="P:regulation of DNA-templated transcription"/>
    <property type="evidence" value="ECO:0007669"/>
    <property type="project" value="InterPro"/>
</dbReference>
<keyword evidence="13" id="KW-1185">Reference proteome</keyword>
<keyword evidence="6 9" id="KW-0238">DNA-binding</keyword>
<dbReference type="InterPro" id="IPR039420">
    <property type="entry name" value="WalR-like"/>
</dbReference>
<dbReference type="Gene3D" id="3.40.50.2300">
    <property type="match status" value="1"/>
</dbReference>
<dbReference type="EMBL" id="JABGBO010000006">
    <property type="protein sequence ID" value="NOL49800.1"/>
    <property type="molecule type" value="Genomic_DNA"/>
</dbReference>
<reference evidence="12 13" key="1">
    <citation type="submission" date="2020-05" db="EMBL/GenBank/DDBJ databases">
        <authorList>
            <person name="Niu N."/>
        </authorList>
    </citation>
    <scope>NUCLEOTIDE SEQUENCE [LARGE SCALE GENOMIC DNA]</scope>
    <source>
        <strain evidence="12 13">LMG10982</strain>
    </source>
</reference>
<feature type="domain" description="OmpR/PhoB-type" evidence="11">
    <location>
        <begin position="124"/>
        <end position="218"/>
    </location>
</feature>
<dbReference type="PROSITE" id="PS50110">
    <property type="entry name" value="RESPONSE_REGULATORY"/>
    <property type="match status" value="1"/>
</dbReference>
<dbReference type="GO" id="GO:0032993">
    <property type="term" value="C:protein-DNA complex"/>
    <property type="evidence" value="ECO:0007669"/>
    <property type="project" value="TreeGrafter"/>
</dbReference>
<dbReference type="RefSeq" id="WP_171588778.1">
    <property type="nucleotide sequence ID" value="NZ_JABGBO010000006.1"/>
</dbReference>
<evidence type="ECO:0000256" key="4">
    <source>
        <dbReference type="ARBA" id="ARBA00023012"/>
    </source>
</evidence>
<dbReference type="GO" id="GO:0000976">
    <property type="term" value="F:transcription cis-regulatory region binding"/>
    <property type="evidence" value="ECO:0007669"/>
    <property type="project" value="TreeGrafter"/>
</dbReference>
<evidence type="ECO:0000259" key="10">
    <source>
        <dbReference type="PROSITE" id="PS50110"/>
    </source>
</evidence>
<dbReference type="InterPro" id="IPR036388">
    <property type="entry name" value="WH-like_DNA-bd_sf"/>
</dbReference>
<dbReference type="GO" id="GO:0000156">
    <property type="term" value="F:phosphorelay response regulator activity"/>
    <property type="evidence" value="ECO:0007669"/>
    <property type="project" value="TreeGrafter"/>
</dbReference>
<feature type="domain" description="Response regulatory" evidence="10">
    <location>
        <begin position="2"/>
        <end position="116"/>
    </location>
</feature>
<sequence length="220" mass="24784">MRILLLEDDQQIGDGLLHGLQKHGFTVDWFTDGKLGQEVLHSAPYDAVVLDLGLPHIDGMDVLASWRRQQLDTPVLILTARDALPDRLAGLNAGADDYLCKPFALDEVVARLLALIRRSKGKASPLVHYGELTLDTNQKTACLHGQPLSLTQREYILLELFLLQPRQVFSRAQLEDKLYSWDQEVESNAVEVHIHNLRKKISKDFIVTRRGLGYQLGSKV</sequence>
<dbReference type="InterPro" id="IPR016032">
    <property type="entry name" value="Sig_transdc_resp-reg_C-effctor"/>
</dbReference>
<dbReference type="CDD" id="cd17624">
    <property type="entry name" value="REC_OmpR_PmrA-like"/>
    <property type="match status" value="1"/>
</dbReference>
<dbReference type="PROSITE" id="PS51755">
    <property type="entry name" value="OMPR_PHOB"/>
    <property type="match status" value="1"/>
</dbReference>
<dbReference type="PANTHER" id="PTHR48111:SF35">
    <property type="entry name" value="TRANSCRIPTIONAL REGULATORY PROTEIN QSEB"/>
    <property type="match status" value="1"/>
</dbReference>
<dbReference type="SUPFAM" id="SSF52172">
    <property type="entry name" value="CheY-like"/>
    <property type="match status" value="1"/>
</dbReference>
<evidence type="ECO:0000256" key="8">
    <source>
        <dbReference type="PROSITE-ProRule" id="PRU00169"/>
    </source>
</evidence>
<evidence type="ECO:0000256" key="2">
    <source>
        <dbReference type="ARBA" id="ARBA00022490"/>
    </source>
</evidence>
<organism evidence="12 13">
    <name type="scientific">Pelistega europaea</name>
    <dbReference type="NCBI Taxonomy" id="106147"/>
    <lineage>
        <taxon>Bacteria</taxon>
        <taxon>Pseudomonadati</taxon>
        <taxon>Pseudomonadota</taxon>
        <taxon>Betaproteobacteria</taxon>
        <taxon>Burkholderiales</taxon>
        <taxon>Alcaligenaceae</taxon>
        <taxon>Pelistega</taxon>
    </lineage>
</organism>
<comment type="caution">
    <text evidence="12">The sequence shown here is derived from an EMBL/GenBank/DDBJ whole genome shotgun (WGS) entry which is preliminary data.</text>
</comment>
<dbReference type="Gene3D" id="1.10.10.10">
    <property type="entry name" value="Winged helix-like DNA-binding domain superfamily/Winged helix DNA-binding domain"/>
    <property type="match status" value="1"/>
</dbReference>
<dbReference type="AlphaFoldDB" id="A0A7Y4P6J0"/>
<evidence type="ECO:0000259" key="11">
    <source>
        <dbReference type="PROSITE" id="PS51755"/>
    </source>
</evidence>
<keyword evidence="2" id="KW-0963">Cytoplasm</keyword>
<evidence type="ECO:0000313" key="12">
    <source>
        <dbReference type="EMBL" id="NOL49800.1"/>
    </source>
</evidence>
<dbReference type="PANTHER" id="PTHR48111">
    <property type="entry name" value="REGULATOR OF RPOS"/>
    <property type="match status" value="1"/>
</dbReference>
<name>A0A7Y4P6J0_9BURK</name>
<dbReference type="CDD" id="cd00383">
    <property type="entry name" value="trans_reg_C"/>
    <property type="match status" value="1"/>
</dbReference>
<dbReference type="InterPro" id="IPR011006">
    <property type="entry name" value="CheY-like_superfamily"/>
</dbReference>
<dbReference type="SMART" id="SM00862">
    <property type="entry name" value="Trans_reg_C"/>
    <property type="match status" value="1"/>
</dbReference>
<protein>
    <submittedName>
        <fullName evidence="12">Response regulator</fullName>
    </submittedName>
</protein>
<dbReference type="InterPro" id="IPR001789">
    <property type="entry name" value="Sig_transdc_resp-reg_receiver"/>
</dbReference>
<dbReference type="InterPro" id="IPR001867">
    <property type="entry name" value="OmpR/PhoB-type_DNA-bd"/>
</dbReference>
<evidence type="ECO:0000256" key="7">
    <source>
        <dbReference type="ARBA" id="ARBA00023163"/>
    </source>
</evidence>
<gene>
    <name evidence="12" type="ORF">HKX40_06585</name>
</gene>
<dbReference type="SMART" id="SM00448">
    <property type="entry name" value="REC"/>
    <property type="match status" value="1"/>
</dbReference>